<dbReference type="GO" id="GO:0003676">
    <property type="term" value="F:nucleic acid binding"/>
    <property type="evidence" value="ECO:0007669"/>
    <property type="project" value="InterPro"/>
</dbReference>
<evidence type="ECO:0000313" key="2">
    <source>
        <dbReference type="EMBL" id="EPZ32818.1"/>
    </source>
</evidence>
<dbReference type="AlphaFoldDB" id="A0A075ARE6"/>
<organism evidence="2 3">
    <name type="scientific">Rozella allomycis (strain CSF55)</name>
    <dbReference type="NCBI Taxonomy" id="988480"/>
    <lineage>
        <taxon>Eukaryota</taxon>
        <taxon>Fungi</taxon>
        <taxon>Fungi incertae sedis</taxon>
        <taxon>Cryptomycota</taxon>
        <taxon>Cryptomycota incertae sedis</taxon>
        <taxon>Rozella</taxon>
    </lineage>
</organism>
<dbReference type="OMA" id="WDAFRCH"/>
<sequence length="433" mass="50422">MLASQKKCRKHYSFNEKLKIINIFKKEQHLRSDEDKTLLSSVPLRNVKRWVELENELLKSDKKRVKKTLHAGGKSSLPEEVNTRILAVVEELRSSLIPIGVTNLVNIVRSEFPEQFRDKSFECIRSRLRRLLEKNNFVRRRVTGHVRPNLQVDAQEYKQNYIIYFNNLLSDLELLNGVRKSDQTAIFYENVPKYTMEKCGEKNPRALTLGSMKNRMTAMCTICNNGDKLPLYCVFNARRYLENDRVGSNTVAYEIRNAKDFGYPQDVFFDTQAKGWFDGDIVESWYKKPHKENEKFNQMCEETENLQKEILPANCTSFLQPLDVGVNGPLKAKLSEMWTLWAVEEYKKAKEENRPMALVKPDRILVCNWLQQVWLSISKSTILNSFAKPGYCLTNVETQTMVNLFNGDEEIVGDAQNEEPFDEDELDRMLANF</sequence>
<dbReference type="OrthoDB" id="10065929at2759"/>
<reference evidence="2 3" key="1">
    <citation type="journal article" date="2013" name="Curr. Biol.">
        <title>Shared signatures of parasitism and phylogenomics unite Cryptomycota and microsporidia.</title>
        <authorList>
            <person name="James T.Y."/>
            <person name="Pelin A."/>
            <person name="Bonen L."/>
            <person name="Ahrendt S."/>
            <person name="Sain D."/>
            <person name="Corradi N."/>
            <person name="Stajich J.E."/>
        </authorList>
    </citation>
    <scope>NUCLEOTIDE SEQUENCE [LARGE SCALE GENOMIC DNA]</scope>
    <source>
        <strain evidence="2 3">CSF55</strain>
    </source>
</reference>
<dbReference type="HOGENOM" id="CLU_633341_0_0_1"/>
<feature type="domain" description="DDE-1" evidence="1">
    <location>
        <begin position="289"/>
        <end position="386"/>
    </location>
</feature>
<gene>
    <name evidence="2" type="ORF">O9G_005419</name>
</gene>
<dbReference type="InterPro" id="IPR004875">
    <property type="entry name" value="DDE_SF_endonuclease_dom"/>
</dbReference>
<keyword evidence="3" id="KW-1185">Reference proteome</keyword>
<accession>A0A075ARE6</accession>
<dbReference type="Proteomes" id="UP000030755">
    <property type="component" value="Unassembled WGS sequence"/>
</dbReference>
<evidence type="ECO:0000259" key="1">
    <source>
        <dbReference type="Pfam" id="PF03184"/>
    </source>
</evidence>
<dbReference type="STRING" id="988480.A0A075ARE6"/>
<proteinExistence type="predicted"/>
<dbReference type="EMBL" id="KE561112">
    <property type="protein sequence ID" value="EPZ32818.1"/>
    <property type="molecule type" value="Genomic_DNA"/>
</dbReference>
<name>A0A075ARE6_ROZAC</name>
<dbReference type="Pfam" id="PF03184">
    <property type="entry name" value="DDE_1"/>
    <property type="match status" value="1"/>
</dbReference>
<evidence type="ECO:0000313" key="3">
    <source>
        <dbReference type="Proteomes" id="UP000030755"/>
    </source>
</evidence>
<protein>
    <recommendedName>
        <fullName evidence="1">DDE-1 domain-containing protein</fullName>
    </recommendedName>
</protein>